<protein>
    <submittedName>
        <fullName evidence="2">Uncharacterized protein</fullName>
    </submittedName>
</protein>
<proteinExistence type="predicted"/>
<feature type="region of interest" description="Disordered" evidence="1">
    <location>
        <begin position="217"/>
        <end position="247"/>
    </location>
</feature>
<reference evidence="2" key="1">
    <citation type="journal article" date="2020" name="Nature">
        <title>Giant virus diversity and host interactions through global metagenomics.</title>
        <authorList>
            <person name="Schulz F."/>
            <person name="Roux S."/>
            <person name="Paez-Espino D."/>
            <person name="Jungbluth S."/>
            <person name="Walsh D.A."/>
            <person name="Denef V.J."/>
            <person name="McMahon K.D."/>
            <person name="Konstantinidis K.T."/>
            <person name="Eloe-Fadrosh E.A."/>
            <person name="Kyrpides N.C."/>
            <person name="Woyke T."/>
        </authorList>
    </citation>
    <scope>NUCLEOTIDE SEQUENCE</scope>
    <source>
        <strain evidence="2">GVMAG-M-3300010157-4</strain>
    </source>
</reference>
<name>A0A6C0B6M5_9ZZZZ</name>
<feature type="compositionally biased region" description="Basic residues" evidence="1">
    <location>
        <begin position="226"/>
        <end position="247"/>
    </location>
</feature>
<dbReference type="AlphaFoldDB" id="A0A6C0B6M5"/>
<feature type="region of interest" description="Disordered" evidence="1">
    <location>
        <begin position="1"/>
        <end position="24"/>
    </location>
</feature>
<feature type="compositionally biased region" description="Low complexity" evidence="1">
    <location>
        <begin position="1"/>
        <end position="21"/>
    </location>
</feature>
<accession>A0A6C0B6M5</accession>
<evidence type="ECO:0000256" key="1">
    <source>
        <dbReference type="SAM" id="MobiDB-lite"/>
    </source>
</evidence>
<evidence type="ECO:0000313" key="2">
    <source>
        <dbReference type="EMBL" id="QHS87331.1"/>
    </source>
</evidence>
<dbReference type="EMBL" id="MN739080">
    <property type="protein sequence ID" value="QHS87331.1"/>
    <property type="molecule type" value="Genomic_DNA"/>
</dbReference>
<sequence length="247" mass="28514">MPSGKSNSTRTPTASRSSRNRTLSKAVWTPAPHIPIHLSIFFNDEIMGEKKQIKINGVDFSDTHVNWLRRPEPNLGRVFSDKNTEIERSDEYTPSGYIVNQMLSAKIITIDHFINSILNALYFEYDIQFKLDTESYDKIGIDVDLDDSIRELPDVSITGYEISKMHPYNTKRINAPHALFLKRDETYEPRMSIFDRIGTSLTRNFFTINGPIGTPGPDVDFTNIHKGGRRTQRKKQRHSKSKRIRKR</sequence>
<organism evidence="2">
    <name type="scientific">viral metagenome</name>
    <dbReference type="NCBI Taxonomy" id="1070528"/>
    <lineage>
        <taxon>unclassified sequences</taxon>
        <taxon>metagenomes</taxon>
        <taxon>organismal metagenomes</taxon>
    </lineage>
</organism>